<feature type="coiled-coil region" evidence="5">
    <location>
        <begin position="542"/>
        <end position="710"/>
    </location>
</feature>
<evidence type="ECO:0000259" key="7">
    <source>
        <dbReference type="PROSITE" id="PS50181"/>
    </source>
</evidence>
<feature type="region of interest" description="Disordered" evidence="6">
    <location>
        <begin position="2236"/>
        <end position="2255"/>
    </location>
</feature>
<dbReference type="InterPro" id="IPR000237">
    <property type="entry name" value="GRIP_dom"/>
</dbReference>
<dbReference type="SUPFAM" id="SSF81383">
    <property type="entry name" value="F-box domain"/>
    <property type="match status" value="1"/>
</dbReference>
<organism evidence="9 10">
    <name type="scientific">Trichonephila clavata</name>
    <name type="common">Joro spider</name>
    <name type="synonym">Nephila clavata</name>
    <dbReference type="NCBI Taxonomy" id="2740835"/>
    <lineage>
        <taxon>Eukaryota</taxon>
        <taxon>Metazoa</taxon>
        <taxon>Ecdysozoa</taxon>
        <taxon>Arthropoda</taxon>
        <taxon>Chelicerata</taxon>
        <taxon>Arachnida</taxon>
        <taxon>Araneae</taxon>
        <taxon>Araneomorphae</taxon>
        <taxon>Entelegynae</taxon>
        <taxon>Araneoidea</taxon>
        <taxon>Nephilidae</taxon>
        <taxon>Trichonephila</taxon>
    </lineage>
</organism>
<gene>
    <name evidence="9" type="primary">Btrc</name>
    <name evidence="9" type="ORF">TNCT_333951</name>
</gene>
<dbReference type="Pfam" id="PF01465">
    <property type="entry name" value="GRIP"/>
    <property type="match status" value="1"/>
</dbReference>
<dbReference type="Gene3D" id="6.10.250.1840">
    <property type="match status" value="1"/>
</dbReference>
<evidence type="ECO:0000259" key="8">
    <source>
        <dbReference type="PROSITE" id="PS50913"/>
    </source>
</evidence>
<feature type="coiled-coil region" evidence="5">
    <location>
        <begin position="1699"/>
        <end position="1974"/>
    </location>
</feature>
<accession>A0A8X6F929</accession>
<dbReference type="Pfam" id="PF16704">
    <property type="entry name" value="Rab_bind"/>
    <property type="match status" value="1"/>
</dbReference>
<dbReference type="SUPFAM" id="SSF50978">
    <property type="entry name" value="WD40 repeat-like"/>
    <property type="match status" value="1"/>
</dbReference>
<feature type="coiled-coil region" evidence="5">
    <location>
        <begin position="1065"/>
        <end position="1173"/>
    </location>
</feature>
<evidence type="ECO:0000256" key="5">
    <source>
        <dbReference type="SAM" id="Coils"/>
    </source>
</evidence>
<dbReference type="PANTHER" id="PTHR14604:SF4">
    <property type="entry name" value="F-BOX DOMAIN-CONTAINING PROTEIN"/>
    <property type="match status" value="1"/>
</dbReference>
<dbReference type="Pfam" id="PF00400">
    <property type="entry name" value="WD40"/>
    <property type="match status" value="7"/>
</dbReference>
<dbReference type="FunFam" id="2.130.10.10:FF:000004">
    <property type="entry name" value="F-box/WD repeat-containing protein 11 isoform X2"/>
    <property type="match status" value="1"/>
</dbReference>
<feature type="repeat" description="WD" evidence="4">
    <location>
        <begin position="452"/>
        <end position="491"/>
    </location>
</feature>
<protein>
    <submittedName>
        <fullName evidence="9">Uncharacterized protein</fullName>
    </submittedName>
</protein>
<feature type="repeat" description="WD" evidence="4">
    <location>
        <begin position="280"/>
        <end position="319"/>
    </location>
</feature>
<dbReference type="SMART" id="SM00320">
    <property type="entry name" value="WD40"/>
    <property type="match status" value="7"/>
</dbReference>
<dbReference type="EMBL" id="BMAO01031146">
    <property type="protein sequence ID" value="GFQ72749.1"/>
    <property type="molecule type" value="Genomic_DNA"/>
</dbReference>
<evidence type="ECO:0000313" key="10">
    <source>
        <dbReference type="Proteomes" id="UP000887116"/>
    </source>
</evidence>
<dbReference type="CDD" id="cd22130">
    <property type="entry name" value="F-box_FBXW1"/>
    <property type="match status" value="1"/>
</dbReference>
<keyword evidence="2" id="KW-0677">Repeat</keyword>
<dbReference type="PROSITE" id="PS00678">
    <property type="entry name" value="WD_REPEATS_1"/>
    <property type="match status" value="5"/>
</dbReference>
<evidence type="ECO:0000256" key="6">
    <source>
        <dbReference type="SAM" id="MobiDB-lite"/>
    </source>
</evidence>
<feature type="repeat" description="WD" evidence="4">
    <location>
        <begin position="240"/>
        <end position="279"/>
    </location>
</feature>
<evidence type="ECO:0000256" key="3">
    <source>
        <dbReference type="ARBA" id="ARBA00022786"/>
    </source>
</evidence>
<feature type="coiled-coil region" evidence="5">
    <location>
        <begin position="1383"/>
        <end position="1445"/>
    </location>
</feature>
<feature type="coiled-coil region" evidence="5">
    <location>
        <begin position="1221"/>
        <end position="1276"/>
    </location>
</feature>
<evidence type="ECO:0000256" key="2">
    <source>
        <dbReference type="ARBA" id="ARBA00022737"/>
    </source>
</evidence>
<dbReference type="Proteomes" id="UP000887116">
    <property type="component" value="Unassembled WGS sequence"/>
</dbReference>
<dbReference type="InterPro" id="IPR050995">
    <property type="entry name" value="WD-F-box_domain-protein"/>
</dbReference>
<feature type="repeat" description="WD" evidence="4">
    <location>
        <begin position="363"/>
        <end position="402"/>
    </location>
</feature>
<dbReference type="InterPro" id="IPR036322">
    <property type="entry name" value="WD40_repeat_dom_sf"/>
</dbReference>
<dbReference type="Gene3D" id="1.20.1280.50">
    <property type="match status" value="1"/>
</dbReference>
<keyword evidence="3" id="KW-0833">Ubl conjugation pathway</keyword>
<dbReference type="SMART" id="SM00755">
    <property type="entry name" value="Grip"/>
    <property type="match status" value="1"/>
</dbReference>
<evidence type="ECO:0000256" key="1">
    <source>
        <dbReference type="ARBA" id="ARBA00022574"/>
    </source>
</evidence>
<feature type="repeat" description="WD" evidence="4">
    <location>
        <begin position="323"/>
        <end position="362"/>
    </location>
</feature>
<dbReference type="PRINTS" id="PR00320">
    <property type="entry name" value="GPROTEINBRPT"/>
</dbReference>
<dbReference type="InterPro" id="IPR036047">
    <property type="entry name" value="F-box-like_dom_sf"/>
</dbReference>
<feature type="domain" description="GRIP" evidence="8">
    <location>
        <begin position="2344"/>
        <end position="2394"/>
    </location>
</feature>
<dbReference type="SMART" id="SM00256">
    <property type="entry name" value="FBOX"/>
    <property type="match status" value="1"/>
</dbReference>
<dbReference type="Pfam" id="PF12125">
    <property type="entry name" value="Beta-TrCP_D"/>
    <property type="match status" value="1"/>
</dbReference>
<keyword evidence="1 4" id="KW-0853">WD repeat</keyword>
<proteinExistence type="predicted"/>
<reference evidence="9" key="1">
    <citation type="submission" date="2020-07" db="EMBL/GenBank/DDBJ databases">
        <title>Multicomponent nature underlies the extraordinary mechanical properties of spider dragline silk.</title>
        <authorList>
            <person name="Kono N."/>
            <person name="Nakamura H."/>
            <person name="Mori M."/>
            <person name="Yoshida Y."/>
            <person name="Ohtoshi R."/>
            <person name="Malay A.D."/>
            <person name="Moran D.A.P."/>
            <person name="Tomita M."/>
            <person name="Numata K."/>
            <person name="Arakawa K."/>
        </authorList>
    </citation>
    <scope>NUCLEOTIDE SEQUENCE</scope>
</reference>
<dbReference type="SUPFAM" id="SSF57997">
    <property type="entry name" value="Tropomyosin"/>
    <property type="match status" value="1"/>
</dbReference>
<dbReference type="InterPro" id="IPR020472">
    <property type="entry name" value="WD40_PAC1"/>
</dbReference>
<keyword evidence="5" id="KW-0175">Coiled coil</keyword>
<dbReference type="InterPro" id="IPR015943">
    <property type="entry name" value="WD40/YVTN_repeat-like_dom_sf"/>
</dbReference>
<keyword evidence="10" id="KW-1185">Reference proteome</keyword>
<dbReference type="Pfam" id="PF12937">
    <property type="entry name" value="F-box-like"/>
    <property type="match status" value="1"/>
</dbReference>
<feature type="coiled-coil region" evidence="5">
    <location>
        <begin position="1013"/>
        <end position="1040"/>
    </location>
</feature>
<dbReference type="PROSITE" id="PS50913">
    <property type="entry name" value="GRIP"/>
    <property type="match status" value="1"/>
</dbReference>
<evidence type="ECO:0000256" key="4">
    <source>
        <dbReference type="PROSITE-ProRule" id="PRU00221"/>
    </source>
</evidence>
<dbReference type="InterPro" id="IPR021977">
    <property type="entry name" value="Beta-TrCP_D"/>
</dbReference>
<dbReference type="SMART" id="SM01028">
    <property type="entry name" value="Beta-TrCP_D"/>
    <property type="match status" value="1"/>
</dbReference>
<dbReference type="PANTHER" id="PTHR14604">
    <property type="entry name" value="WD40 REPEAT PF20"/>
    <property type="match status" value="1"/>
</dbReference>
<name>A0A8X6F929_TRICU</name>
<feature type="coiled-coil region" evidence="5">
    <location>
        <begin position="758"/>
        <end position="785"/>
    </location>
</feature>
<dbReference type="Gene3D" id="2.130.10.10">
    <property type="entry name" value="YVTN repeat-like/Quinoprotein amine dehydrogenase"/>
    <property type="match status" value="1"/>
</dbReference>
<feature type="repeat" description="WD" evidence="4">
    <location>
        <begin position="403"/>
        <end position="434"/>
    </location>
</feature>
<dbReference type="InterPro" id="IPR001810">
    <property type="entry name" value="F-box_dom"/>
</dbReference>
<evidence type="ECO:0000313" key="9">
    <source>
        <dbReference type="EMBL" id="GFQ72749.1"/>
    </source>
</evidence>
<feature type="domain" description="F-box" evidence="7">
    <location>
        <begin position="92"/>
        <end position="130"/>
    </location>
</feature>
<feature type="coiled-coil region" evidence="5">
    <location>
        <begin position="2084"/>
        <end position="2211"/>
    </location>
</feature>
<comment type="caution">
    <text evidence="9">The sequence shown here is derived from an EMBL/GenBank/DDBJ whole genome shotgun (WGS) entry which is preliminary data.</text>
</comment>
<dbReference type="GO" id="GO:0046983">
    <property type="term" value="F:protein dimerization activity"/>
    <property type="evidence" value="ECO:0007669"/>
    <property type="project" value="InterPro"/>
</dbReference>
<dbReference type="PROSITE" id="PS50181">
    <property type="entry name" value="FBOX"/>
    <property type="match status" value="1"/>
</dbReference>
<dbReference type="InterPro" id="IPR032023">
    <property type="entry name" value="GCC2_Rab_bind"/>
</dbReference>
<dbReference type="PROSITE" id="PS50294">
    <property type="entry name" value="WD_REPEATS_REGION"/>
    <property type="match status" value="4"/>
</dbReference>
<feature type="coiled-coil region" evidence="5">
    <location>
        <begin position="813"/>
        <end position="868"/>
    </location>
</feature>
<feature type="repeat" description="WD" evidence="4">
    <location>
        <begin position="200"/>
        <end position="239"/>
    </location>
</feature>
<dbReference type="InterPro" id="IPR001680">
    <property type="entry name" value="WD40_rpt"/>
</dbReference>
<dbReference type="PROSITE" id="PS50082">
    <property type="entry name" value="WD_REPEATS_2"/>
    <property type="match status" value="7"/>
</dbReference>
<feature type="coiled-coil region" evidence="5">
    <location>
        <begin position="2300"/>
        <end position="2351"/>
    </location>
</feature>
<dbReference type="OrthoDB" id="1926336at2759"/>
<dbReference type="InterPro" id="IPR019775">
    <property type="entry name" value="WD40_repeat_CS"/>
</dbReference>
<sequence>MEIGMMSEEMPIMGPPSVTCLYGNYKESSPDFARERDLCMQCFEKWSESEQTEFVELLLTKMLHHQHSHVSSFLRPMLRRDFISLLPKKGLDHVAENILSYLDAKSLCAAELVCKEWYQVISEGMLWKKLIERCVRTDSLWRGLMERRGWIKYLFKPSPGEPHPDHMFYRRLYPKIIQDIENIETNWRCGRHTLKRINCQSENSKGVYCVQYDDNKIVSGLRDNTIKVWDRSSLECIQVLTGHTGSVLCLQYDDRVIISGSSDSTVRVWDVKTGELINTLIHHCEAVLHLRFNNGMMVTCSKDRSITVWNMVSPSEITIQRVLVGHRAAVNVVDFDEKYIVSASGDRTIKVWNTSTCEFVRTLNGHKRGIACLQYRDRLVVSGSSDNTIRLWDIESGACLRTLEGHKELVRCIQFDNKRIVSGAYDGKIKVWDLAAALDPRAPAGSLCLRTSVEHSGRVFRLQFDDFQIVSSSHDDTILIWDFLNGTPPETPAMTNQTLKSIMAEVASDATQENEETKKKIVLEEKSKEDLIKIVKKQLALLQKAKAKSDEFTKKCQILENEKKLALEKQESTIIELQQQLENLEKEVSGVTIAKNKNLEEKNCEITKLKKRVQCLETEKATYFSSLNEKEEQINCLSMQLNTVKETCHCFQDELLKLQKNNKDLKDEINILLEARDTALESLKEKNSLLDSKIKESNDLTEEISDLKKKYSLCIEENCNLASKIENMETEKKGLLVENSHLCKTENTESISCQDNDIFFLINDNQRLQTENDALNKENENLKSMSYQKRTMSDNLSENLELQQNLWTVEVRDSKLKITQDSLEEEIQNLSKNIEILKADKLKQNIEIEALSKEKIELKEEVNKLTSSLQESIEFKSSYEHALLQGAATEGLMCAPTFNNEQKLETVDTITDLKENFLSDEKNKQFERKEMNYVVDTLESGTGVEFGLLGGGDINELYDNTDVKLSGTELSSHCEDHPSDSSPMEIKETPNDLKLFQREESDNDELRILKMRVDEYANLLQETISENESLKLELENCQKEKSENFNLATHCVENGTSTEFDIIDKKFLDEKLAASNASINNLEKHILSLNEKIELLEKEKSDCLDKHTVLMNEFKTLNSCVKSLNETIDSLKTQNENISIHSKALEKQNYELSEKMKKQIEELEEFNVQLEQVIICIEEAIQQKSVVETSRTKKQLNENMNLMRTFLDNLLLIYADNLLKIKTLEDNLNDLLFQKQTADEELFQMKELNQFLEDEVRELRSEIEQFKINQNLYDEQCGDPYYEDQHLKSPNELYSIEEIDEKFVQNDPLSEFSPPTVMYSCTDVHDTNSAENSCDEIHAENNKGAPNKIDVSVQVEIKLTEVSTKDVDNLSVTPSNEDCSAKKDKGSENMDEYKSIIEQLNDEKSKLKFLLDDKSLLVEKIHCEMDSLLEKIETLNVELYEKEDDLKHSQGLITQLQNKIHDMNNIPIFKQNSLDCIKNTANELREGNNFLKSDVLSLHAFSSNALCVIKNNLTSTVDEFMKKEKIFQDQSSHINKVIHYSKLQLNQIAKDLGMFSDALEQLKGEKGTIQSNTSLKDDLNYLKQFFHDKDSNTPTDFSDNCNNDCCVLINDIEQINVQKQNLFCNIYSDFCTSYHTTLKELDEYRKVIIPNFEATIRNLEVKLNDDCSKKNTKEDVLTDPKLEQCNEEETSNTYLKKQLADTELKMNKCKQIALKLKKELMEYKKQNDELRLEKDKYVSQWTEAHKELDKISSEQFQYVQNYQSLQNEYDKIQDELEIQKENVKKLETDLSSTLIELNSLKGKVSDLDSQLLKSNQILETHVLEKEGNEKLLADLESKLIVLESKKQEKDHKIVELEVELKEKLVKINSLIDENNDLKEQLESSQKVENKKNLLDLEMADYERSILELNSKIQKKEEEISELKLKLNCEIEKNEGLLEEIRSTEKLKETEEKRADNLKEILNKTKLELANMKEKETEFLTKVSHLQMQLEFVIQQEENCKLQLSEASAETQHLKEMIKTSSENHQRIVHTLETKVLSQKQEILCAHKEVENIKQEFENYKVRVHSVLKQQKSTAPFTSIDEDVKEKLETMVDKLKLQVKNLNEKLSAVSMEYDALQEEHDNLLQRYNKAIEDREKIDAEWHTKLEQINAEKSKLRAAQEELSSQHLLQNEMLVSTYKKQIKIMSDEHKRTVSDLQKQLESADLEIARLQRDQQKAHGLPVTPTMQDNQHSFDIFSQERQEGEGSESIDGTDTPTRHSSLATIPTSGFLPFEKLLQSPRDELNISSNYISNQDCDKIFADLNASNKKIEHLTEVLNESESTNLRLSEQVRVLKEEVRRLERNKEREQHAENLEYLKNVFIKFATLEACGEKAMLIPVLTTMLKLSPAEEQQLKNVAGDINVNDSSGSGWGSYLHRWSGLA</sequence>
<dbReference type="CDD" id="cd00200">
    <property type="entry name" value="WD40"/>
    <property type="match status" value="1"/>
</dbReference>